<evidence type="ECO:0000313" key="2">
    <source>
        <dbReference type="Proteomes" id="UP000735302"/>
    </source>
</evidence>
<protein>
    <submittedName>
        <fullName evidence="1">Uncharacterized protein</fullName>
    </submittedName>
</protein>
<organism evidence="1 2">
    <name type="scientific">Plakobranchus ocellatus</name>
    <dbReference type="NCBI Taxonomy" id="259542"/>
    <lineage>
        <taxon>Eukaryota</taxon>
        <taxon>Metazoa</taxon>
        <taxon>Spiralia</taxon>
        <taxon>Lophotrochozoa</taxon>
        <taxon>Mollusca</taxon>
        <taxon>Gastropoda</taxon>
        <taxon>Heterobranchia</taxon>
        <taxon>Euthyneura</taxon>
        <taxon>Panpulmonata</taxon>
        <taxon>Sacoglossa</taxon>
        <taxon>Placobranchoidea</taxon>
        <taxon>Plakobranchidae</taxon>
        <taxon>Plakobranchus</taxon>
    </lineage>
</organism>
<gene>
    <name evidence="1" type="ORF">PoB_001014400</name>
</gene>
<dbReference type="EMBL" id="BLXT01001211">
    <property type="protein sequence ID" value="GFN83638.1"/>
    <property type="molecule type" value="Genomic_DNA"/>
</dbReference>
<evidence type="ECO:0000313" key="1">
    <source>
        <dbReference type="EMBL" id="GFN83638.1"/>
    </source>
</evidence>
<keyword evidence="2" id="KW-1185">Reference proteome</keyword>
<reference evidence="1 2" key="1">
    <citation type="journal article" date="2021" name="Elife">
        <title>Chloroplast acquisition without the gene transfer in kleptoplastic sea slugs, Plakobranchus ocellatus.</title>
        <authorList>
            <person name="Maeda T."/>
            <person name="Takahashi S."/>
            <person name="Yoshida T."/>
            <person name="Shimamura S."/>
            <person name="Takaki Y."/>
            <person name="Nagai Y."/>
            <person name="Toyoda A."/>
            <person name="Suzuki Y."/>
            <person name="Arimoto A."/>
            <person name="Ishii H."/>
            <person name="Satoh N."/>
            <person name="Nishiyama T."/>
            <person name="Hasebe M."/>
            <person name="Maruyama T."/>
            <person name="Minagawa J."/>
            <person name="Obokata J."/>
            <person name="Shigenobu S."/>
        </authorList>
    </citation>
    <scope>NUCLEOTIDE SEQUENCE [LARGE SCALE GENOMIC DNA]</scope>
</reference>
<accession>A0AAV3YKU1</accession>
<comment type="caution">
    <text evidence="1">The sequence shown here is derived from an EMBL/GenBank/DDBJ whole genome shotgun (WGS) entry which is preliminary data.</text>
</comment>
<sequence length="134" mass="15108">MILTLDAQQLACTCCFLHVADGGGNMHSLSLAPSSLPTRTCYSYCRRWLICGSARVWWHHWEWNIWDTSSLSFVIPSVCLLRLGPLGYTYPWHMPDLTPSREVNPSLLLSEDSSGLWSAVSFRVSDYRSAHGSD</sequence>
<name>A0AAV3YKU1_9GAST</name>
<dbReference type="Proteomes" id="UP000735302">
    <property type="component" value="Unassembled WGS sequence"/>
</dbReference>
<dbReference type="AlphaFoldDB" id="A0AAV3YKU1"/>
<proteinExistence type="predicted"/>